<sequence length="114" mass="12761">MQWSSKPIANEKGHRRSRCPPPPPRHRSPPPPCHPHRRSRSQKVSKPFALGHLRKGTGFLALFKMSHVGDLWERLVQAALRERTGTDVYGRPVGGIAGNVPFSLADNKDIDEIL</sequence>
<dbReference type="OrthoDB" id="783370at2759"/>
<protein>
    <submittedName>
        <fullName evidence="2">Uncharacterized protein</fullName>
    </submittedName>
</protein>
<proteinExistence type="predicted"/>
<keyword evidence="3" id="KW-1185">Reference proteome</keyword>
<feature type="region of interest" description="Disordered" evidence="1">
    <location>
        <begin position="1"/>
        <end position="45"/>
    </location>
</feature>
<evidence type="ECO:0000313" key="3">
    <source>
        <dbReference type="Proteomes" id="UP000796880"/>
    </source>
</evidence>
<comment type="caution">
    <text evidence="2">The sequence shown here is derived from an EMBL/GenBank/DDBJ whole genome shotgun (WGS) entry which is preliminary data.</text>
</comment>
<organism evidence="2 3">
    <name type="scientific">Rhamnella rubrinervis</name>
    <dbReference type="NCBI Taxonomy" id="2594499"/>
    <lineage>
        <taxon>Eukaryota</taxon>
        <taxon>Viridiplantae</taxon>
        <taxon>Streptophyta</taxon>
        <taxon>Embryophyta</taxon>
        <taxon>Tracheophyta</taxon>
        <taxon>Spermatophyta</taxon>
        <taxon>Magnoliopsida</taxon>
        <taxon>eudicotyledons</taxon>
        <taxon>Gunneridae</taxon>
        <taxon>Pentapetalae</taxon>
        <taxon>rosids</taxon>
        <taxon>fabids</taxon>
        <taxon>Rosales</taxon>
        <taxon>Rhamnaceae</taxon>
        <taxon>rhamnoid group</taxon>
        <taxon>Rhamneae</taxon>
        <taxon>Rhamnella</taxon>
    </lineage>
</organism>
<evidence type="ECO:0000256" key="1">
    <source>
        <dbReference type="SAM" id="MobiDB-lite"/>
    </source>
</evidence>
<dbReference type="AlphaFoldDB" id="A0A8K0HGN1"/>
<dbReference type="Proteomes" id="UP000796880">
    <property type="component" value="Unassembled WGS sequence"/>
</dbReference>
<gene>
    <name evidence="2" type="ORF">FNV43_RR08146</name>
</gene>
<dbReference type="EMBL" id="VOIH02000003">
    <property type="protein sequence ID" value="KAF3452050.1"/>
    <property type="molecule type" value="Genomic_DNA"/>
</dbReference>
<name>A0A8K0HGN1_9ROSA</name>
<accession>A0A8K0HGN1</accession>
<reference evidence="2" key="1">
    <citation type="submission" date="2020-03" db="EMBL/GenBank/DDBJ databases">
        <title>A high-quality chromosome-level genome assembly of a woody plant with both climbing and erect habits, Rhamnella rubrinervis.</title>
        <authorList>
            <person name="Lu Z."/>
            <person name="Yang Y."/>
            <person name="Zhu X."/>
            <person name="Sun Y."/>
        </authorList>
    </citation>
    <scope>NUCLEOTIDE SEQUENCE</scope>
    <source>
        <strain evidence="2">BYM</strain>
        <tissue evidence="2">Leaf</tissue>
    </source>
</reference>
<evidence type="ECO:0000313" key="2">
    <source>
        <dbReference type="EMBL" id="KAF3452050.1"/>
    </source>
</evidence>
<feature type="compositionally biased region" description="Basic residues" evidence="1">
    <location>
        <begin position="13"/>
        <end position="43"/>
    </location>
</feature>